<name>X0WK33_9ZZZZ</name>
<dbReference type="EMBL" id="BARS01023611">
    <property type="protein sequence ID" value="GAG13036.1"/>
    <property type="molecule type" value="Genomic_DNA"/>
</dbReference>
<dbReference type="AlphaFoldDB" id="X0WK33"/>
<accession>X0WK33</accession>
<gene>
    <name evidence="1" type="ORF">S01H1_37581</name>
</gene>
<feature type="non-terminal residue" evidence="1">
    <location>
        <position position="1"/>
    </location>
</feature>
<organism evidence="1">
    <name type="scientific">marine sediment metagenome</name>
    <dbReference type="NCBI Taxonomy" id="412755"/>
    <lineage>
        <taxon>unclassified sequences</taxon>
        <taxon>metagenomes</taxon>
        <taxon>ecological metagenomes</taxon>
    </lineage>
</organism>
<evidence type="ECO:0000313" key="1">
    <source>
        <dbReference type="EMBL" id="GAG13036.1"/>
    </source>
</evidence>
<comment type="caution">
    <text evidence="1">The sequence shown here is derived from an EMBL/GenBank/DDBJ whole genome shotgun (WGS) entry which is preliminary data.</text>
</comment>
<sequence length="112" mass="13244">ESFIETVFDLEGKVGDEWYRLFEIVRGNLPTNFPSDVAFSIMIENVLNRKFVKYENKLMKEYFEKRPEAIKMILGMQVPEDLPVWPDMGLEVKHFIKYAQQLAEEQGLLRMP</sequence>
<proteinExistence type="predicted"/>
<reference evidence="1" key="1">
    <citation type="journal article" date="2014" name="Front. Microbiol.">
        <title>High frequency of phylogenetically diverse reductive dehalogenase-homologous genes in deep subseafloor sedimentary metagenomes.</title>
        <authorList>
            <person name="Kawai M."/>
            <person name="Futagami T."/>
            <person name="Toyoda A."/>
            <person name="Takaki Y."/>
            <person name="Nishi S."/>
            <person name="Hori S."/>
            <person name="Arai W."/>
            <person name="Tsubouchi T."/>
            <person name="Morono Y."/>
            <person name="Uchiyama I."/>
            <person name="Ito T."/>
            <person name="Fujiyama A."/>
            <person name="Inagaki F."/>
            <person name="Takami H."/>
        </authorList>
    </citation>
    <scope>NUCLEOTIDE SEQUENCE</scope>
    <source>
        <strain evidence="1">Expedition CK06-06</strain>
    </source>
</reference>
<protein>
    <submittedName>
        <fullName evidence="1">Uncharacterized protein</fullName>
    </submittedName>
</protein>